<dbReference type="PRINTS" id="PR01684">
    <property type="entry name" value="EP450ICYP2A"/>
</dbReference>
<dbReference type="Pfam" id="PF00067">
    <property type="entry name" value="p450"/>
    <property type="match status" value="1"/>
</dbReference>
<dbReference type="FunFam" id="1.10.630.10:FF:000004">
    <property type="entry name" value="cytochrome P450 2D15 isoform X1"/>
    <property type="match status" value="1"/>
</dbReference>
<evidence type="ECO:0000313" key="16">
    <source>
        <dbReference type="RefSeq" id="XP_054839591.1"/>
    </source>
</evidence>
<keyword evidence="5 13" id="KW-0349">Heme</keyword>
<evidence type="ECO:0000256" key="13">
    <source>
        <dbReference type="PIRSR" id="PIRSR602401-1"/>
    </source>
</evidence>
<dbReference type="PRINTS" id="PR00385">
    <property type="entry name" value="P450"/>
</dbReference>
<reference evidence="16" key="1">
    <citation type="submission" date="2025-08" db="UniProtKB">
        <authorList>
            <consortium name="RefSeq"/>
        </authorList>
    </citation>
    <scope>IDENTIFICATION</scope>
    <source>
        <tissue evidence="16">Blood</tissue>
    </source>
</reference>
<dbReference type="GO" id="GO:0005789">
    <property type="term" value="C:endoplasmic reticulum membrane"/>
    <property type="evidence" value="ECO:0007669"/>
    <property type="project" value="UniProtKB-SubCell"/>
</dbReference>
<dbReference type="GeneID" id="129332473"/>
<dbReference type="AlphaFoldDB" id="A0AA97JM38"/>
<dbReference type="RefSeq" id="XP_054839591.1">
    <property type="nucleotide sequence ID" value="XM_054983616.1"/>
</dbReference>
<evidence type="ECO:0000256" key="7">
    <source>
        <dbReference type="ARBA" id="ARBA00022824"/>
    </source>
</evidence>
<dbReference type="KEGG" id="emc:129332473"/>
<keyword evidence="10 13" id="KW-0408">Iron</keyword>
<dbReference type="GO" id="GO:0006805">
    <property type="term" value="P:xenobiotic metabolic process"/>
    <property type="evidence" value="ECO:0007669"/>
    <property type="project" value="TreeGrafter"/>
</dbReference>
<keyword evidence="11 14" id="KW-0503">Monooxygenase</keyword>
<keyword evidence="7" id="KW-0256">Endoplasmic reticulum</keyword>
<dbReference type="SUPFAM" id="SSF48264">
    <property type="entry name" value="Cytochrome P450"/>
    <property type="match status" value="1"/>
</dbReference>
<evidence type="ECO:0000256" key="14">
    <source>
        <dbReference type="RuleBase" id="RU000461"/>
    </source>
</evidence>
<sequence length="494" mass="55960">MLGLRAILIALLACLLILRFLKQLLSRRTYPPGPLRLPIIGSIWRLGFKPSKDLLIELAKQYGNIYTVWVGPVPIIVLSGFEAVKEGLINHSEDFADRPLTPYLTAIAKGRGMILSNGHTWKQQRKCGIVAMRKLGLGNKGLEHQIQQEAQQLIETFASSKGQPFDPSIPITISVSNMICDATFGHSFSVEDKEFLKLMEAIDYMLQFTGSIGHGLYEVFPWLMERLPGPQKKVLLSIEAVHSFAKKEIEKHKEHQAAHEPQDFIDFYLCQMKKSKNDPNSTYSEDNLTQCIFDLFIAGTATISFTLQWALLFMANHPDIQEKVHKEMEEVLGSSQSFTYQDRKRLPYTNAVVHEIQRSQYILLFGLPRQTTKDVNMMGFVIPKETIVLPDLRSVLLDPKQWETPEAFNPNHFLDKDGSFLEKEAFLPFGTGARVCLGQQMAKNELFIFFINLLNSFTFQLPEGVKQLNEEPILGATLPPQPYKLCAVPRCSTS</sequence>
<keyword evidence="8" id="KW-0492">Microsome</keyword>
<dbReference type="GO" id="GO:0016712">
    <property type="term" value="F:oxidoreductase activity, acting on paired donors, with incorporation or reduction of molecular oxygen, reduced flavin or flavoprotein as one donor, and incorporation of one atom of oxygen"/>
    <property type="evidence" value="ECO:0007669"/>
    <property type="project" value="InterPro"/>
</dbReference>
<dbReference type="InterPro" id="IPR008067">
    <property type="entry name" value="Cyt_P450_E_grp-I_CYP2A-like"/>
</dbReference>
<dbReference type="InterPro" id="IPR036396">
    <property type="entry name" value="Cyt_P450_sf"/>
</dbReference>
<comment type="subcellular location">
    <subcellularLocation>
        <location evidence="3">Endoplasmic reticulum membrane</location>
    </subcellularLocation>
    <subcellularLocation>
        <location evidence="2">Microsome membrane</location>
    </subcellularLocation>
</comment>
<dbReference type="GO" id="GO:0005506">
    <property type="term" value="F:iron ion binding"/>
    <property type="evidence" value="ECO:0007669"/>
    <property type="project" value="InterPro"/>
</dbReference>
<evidence type="ECO:0000256" key="8">
    <source>
        <dbReference type="ARBA" id="ARBA00022848"/>
    </source>
</evidence>
<evidence type="ECO:0000256" key="4">
    <source>
        <dbReference type="ARBA" id="ARBA00010617"/>
    </source>
</evidence>
<keyword evidence="9 14" id="KW-0560">Oxidoreductase</keyword>
<dbReference type="InterPro" id="IPR050182">
    <property type="entry name" value="Cytochrome_P450_fam2"/>
</dbReference>
<dbReference type="PANTHER" id="PTHR24300">
    <property type="entry name" value="CYTOCHROME P450 508A4-RELATED"/>
    <property type="match status" value="1"/>
</dbReference>
<evidence type="ECO:0000256" key="1">
    <source>
        <dbReference type="ARBA" id="ARBA00001971"/>
    </source>
</evidence>
<proteinExistence type="inferred from homology"/>
<dbReference type="InterPro" id="IPR001128">
    <property type="entry name" value="Cyt_P450"/>
</dbReference>
<dbReference type="PROSITE" id="PS00086">
    <property type="entry name" value="CYTOCHROME_P450"/>
    <property type="match status" value="1"/>
</dbReference>
<evidence type="ECO:0000256" key="6">
    <source>
        <dbReference type="ARBA" id="ARBA00022723"/>
    </source>
</evidence>
<evidence type="ECO:0000256" key="12">
    <source>
        <dbReference type="ARBA" id="ARBA00023136"/>
    </source>
</evidence>
<dbReference type="PANTHER" id="PTHR24300:SF134">
    <property type="entry name" value="CYTOCHROME P450, FAMILY 2, SUBFAMILY AB, POLYPEPTIDE 2-RELATED"/>
    <property type="match status" value="1"/>
</dbReference>
<dbReference type="InterPro" id="IPR002401">
    <property type="entry name" value="Cyt_P450_E_grp-I"/>
</dbReference>
<gene>
    <name evidence="16" type="primary">LOC129332473</name>
</gene>
<evidence type="ECO:0000256" key="10">
    <source>
        <dbReference type="ARBA" id="ARBA00023004"/>
    </source>
</evidence>
<keyword evidence="15" id="KW-1185">Reference proteome</keyword>
<evidence type="ECO:0000256" key="2">
    <source>
        <dbReference type="ARBA" id="ARBA00004524"/>
    </source>
</evidence>
<organism evidence="15 16">
    <name type="scientific">Eublepharis macularius</name>
    <name type="common">Leopard gecko</name>
    <name type="synonym">Cyrtodactylus macularius</name>
    <dbReference type="NCBI Taxonomy" id="481883"/>
    <lineage>
        <taxon>Eukaryota</taxon>
        <taxon>Metazoa</taxon>
        <taxon>Chordata</taxon>
        <taxon>Craniata</taxon>
        <taxon>Vertebrata</taxon>
        <taxon>Euteleostomi</taxon>
        <taxon>Lepidosauria</taxon>
        <taxon>Squamata</taxon>
        <taxon>Bifurcata</taxon>
        <taxon>Gekkota</taxon>
        <taxon>Eublepharidae</taxon>
        <taxon>Eublepharinae</taxon>
        <taxon>Eublepharis</taxon>
    </lineage>
</organism>
<evidence type="ECO:0000256" key="3">
    <source>
        <dbReference type="ARBA" id="ARBA00004586"/>
    </source>
</evidence>
<feature type="binding site" description="axial binding residue" evidence="13">
    <location>
        <position position="436"/>
    </location>
    <ligand>
        <name>heme</name>
        <dbReference type="ChEBI" id="CHEBI:30413"/>
    </ligand>
    <ligandPart>
        <name>Fe</name>
        <dbReference type="ChEBI" id="CHEBI:18248"/>
    </ligandPart>
</feature>
<keyword evidence="6 13" id="KW-0479">Metal-binding</keyword>
<comment type="similarity">
    <text evidence="4 14">Belongs to the cytochrome P450 family.</text>
</comment>
<evidence type="ECO:0000256" key="9">
    <source>
        <dbReference type="ARBA" id="ARBA00023002"/>
    </source>
</evidence>
<dbReference type="Proteomes" id="UP001190640">
    <property type="component" value="Chromosome 6"/>
</dbReference>
<keyword evidence="12" id="KW-0472">Membrane</keyword>
<dbReference type="GO" id="GO:0020037">
    <property type="term" value="F:heme binding"/>
    <property type="evidence" value="ECO:0007669"/>
    <property type="project" value="InterPro"/>
</dbReference>
<evidence type="ECO:0000313" key="15">
    <source>
        <dbReference type="Proteomes" id="UP001190640"/>
    </source>
</evidence>
<protein>
    <submittedName>
        <fullName evidence="16">Cytochrome P450 2J2-like isoform X1</fullName>
    </submittedName>
</protein>
<comment type="cofactor">
    <cofactor evidence="1 13">
        <name>heme</name>
        <dbReference type="ChEBI" id="CHEBI:30413"/>
    </cofactor>
</comment>
<dbReference type="GO" id="GO:0006082">
    <property type="term" value="P:organic acid metabolic process"/>
    <property type="evidence" value="ECO:0007669"/>
    <property type="project" value="TreeGrafter"/>
</dbReference>
<dbReference type="InterPro" id="IPR017972">
    <property type="entry name" value="Cyt_P450_CS"/>
</dbReference>
<evidence type="ECO:0000256" key="5">
    <source>
        <dbReference type="ARBA" id="ARBA00022617"/>
    </source>
</evidence>
<evidence type="ECO:0000256" key="11">
    <source>
        <dbReference type="ARBA" id="ARBA00023033"/>
    </source>
</evidence>
<dbReference type="PRINTS" id="PR00463">
    <property type="entry name" value="EP450I"/>
</dbReference>
<accession>A0AA97JM38</accession>
<name>A0AA97JM38_EUBMA</name>
<dbReference type="Gene3D" id="1.10.630.10">
    <property type="entry name" value="Cytochrome P450"/>
    <property type="match status" value="1"/>
</dbReference>